<dbReference type="GeneID" id="8684445"/>
<dbReference type="OrthoDB" id="37841at10239"/>
<reference evidence="2" key="1">
    <citation type="journal article" date="2010" name="Virology">
        <title>Molecular and physiological analysis of three Pseudomonas aeruginosa phages belonging to the "N4-like viruses".</title>
        <authorList>
            <person name="Ceyssens P.J."/>
            <person name="Brabban A."/>
            <person name="Rogge L."/>
            <person name="Lewis M.S."/>
            <person name="Pickard D."/>
            <person name="Goulding D."/>
            <person name="Dougan G."/>
            <person name="Nob en J.P."/>
            <person name="Kropinski A."/>
            <person name="Kutter E."/>
            <person name="Lavigne R."/>
        </authorList>
    </citation>
    <scope>NUCLEOTIDE SEQUENCE [LARGE SCALE GENOMIC DNA]</scope>
</reference>
<name>C8ZKJ2_9CAUD</name>
<dbReference type="RefSeq" id="YP_003358375.1">
    <property type="nucleotide sequence ID" value="NC_013691.1"/>
</dbReference>
<dbReference type="Proteomes" id="UP000002615">
    <property type="component" value="Segment"/>
</dbReference>
<dbReference type="KEGG" id="vg:8684445"/>
<protein>
    <submittedName>
        <fullName evidence="1">Uncharacterized protein</fullName>
    </submittedName>
</protein>
<evidence type="ECO:0000313" key="2">
    <source>
        <dbReference type="Proteomes" id="UP000002615"/>
    </source>
</evidence>
<sequence length="62" mass="7443">MEPTEQHYTYAFSSLLMRKYQKESDRANAMSIRNKNIQLFLKAELTGNFPWLKLYRKLDTIV</sequence>
<accession>C8ZKJ2</accession>
<evidence type="ECO:0000313" key="1">
    <source>
        <dbReference type="EMBL" id="CAZ66234.1"/>
    </source>
</evidence>
<proteinExistence type="predicted"/>
<dbReference type="EMBL" id="FN422398">
    <property type="protein sequence ID" value="CAZ66234.1"/>
    <property type="molecule type" value="Genomic_DNA"/>
</dbReference>
<organism evidence="1 2">
    <name type="scientific">Pseudomonas phage LUZ7</name>
    <dbReference type="NCBI Taxonomy" id="655097"/>
    <lineage>
        <taxon>Viruses</taxon>
        <taxon>Duplodnaviria</taxon>
        <taxon>Heunggongvirae</taxon>
        <taxon>Uroviricota</taxon>
        <taxon>Caudoviricetes</taxon>
        <taxon>Schitoviridae</taxon>
        <taxon>Migulavirinae</taxon>
        <taxon>Luzseptimavirus</taxon>
        <taxon>Luzseptimavirus LUZ7</taxon>
    </lineage>
</organism>
<keyword evidence="2" id="KW-1185">Reference proteome</keyword>